<keyword evidence="5" id="KW-0067">ATP-binding</keyword>
<dbReference type="Gene3D" id="1.10.10.10">
    <property type="entry name" value="Winged helix-like DNA-binding domain superfamily/Winged helix DNA-binding domain"/>
    <property type="match status" value="1"/>
</dbReference>
<dbReference type="PANTHER" id="PTHR47835:SF3">
    <property type="entry name" value="HELICASE FOR MEIOSIS 1"/>
    <property type="match status" value="1"/>
</dbReference>
<name>A0ABR0ENC3_ZASCE</name>
<evidence type="ECO:0000256" key="8">
    <source>
        <dbReference type="ARBA" id="ARBA00034617"/>
    </source>
</evidence>
<dbReference type="Gene3D" id="1.10.3380.10">
    <property type="entry name" value="Sec63 N-terminal domain-like domain"/>
    <property type="match status" value="1"/>
</dbReference>
<keyword evidence="2" id="KW-0547">Nucleotide-binding</keyword>
<gene>
    <name evidence="14" type="ORF">PRZ48_006399</name>
</gene>
<evidence type="ECO:0000256" key="6">
    <source>
        <dbReference type="ARBA" id="ARBA00023235"/>
    </source>
</evidence>
<dbReference type="InterPro" id="IPR027417">
    <property type="entry name" value="P-loop_NTPase"/>
</dbReference>
<dbReference type="InterPro" id="IPR011545">
    <property type="entry name" value="DEAD/DEAH_box_helicase_dom"/>
</dbReference>
<sequence>MEDDGIFSRIDELAAGQQRQAYHNHQHDSSAGYSAYDGYPQYNTYDNAYPGDYALQDEYVQEPLQLDEWDQRLLHQPDLDSRHGQAALGRARLSLPPARAAAPQPHDLYQPPALNLPRPPPQQPNLSRFAFDSGQTVQLTSPSNRLSSPTFRLSQQHPAPVSRLPEPTFNHAPASRRPQPTQSQPQLIHEEPTSDEQDLTINPLESQPTSRPYQAPRASHLPKTVTPIVQGINLVSTHELPDRFRAMFPFPLFNAVQSKCFSVVYQTNDNFVVSAPTGSGKTAILELAICRLINGFANGSFKVVYQAPTKSLCAERKKDWQAKFGPLDLQVAELTGDTDNAQLRSVQQASIIVTTPEKWDSITRKWKDHQKLMQTVKLFLIDEVHILKEDRGATLEAVVSRMKSVGSNVRFVALSATVPNSHDIATWLGKDPVTEQVPAPREKFGEEFRPVRLQKHVCGYHSNSNDFAFEKILNSKLTDVITKWSQRKPLMVFCATRKACAETAKLLANWWSTKGPRDRYWPAPRQRVVVGDQQLRETVTAGVAFHHAGLSLDDRSAIEAAYKNGDINVICCTSTLAVGVNLPCHMVILKNTVSYQGNGMKEYSDLEVMQMLGRAGRPQFDNSAVAVIMTRLDRVKTYEQMIAGQEILESCLHKNLVEHLNSEIGLGTVTNLSTAKKWLKGTFLYVRLKENPEHYHIEDQASGRDLDERLENICRNGIASLEEYDLVQGTTKLQCTEFGDVMARYYLKFDTMKDLLAMPEQAKLSEIVSTVAQAAEFKDIRFRAGEKPIYKELNKHGSIRFQIPGNIDSTAHKVSLIIQSTLGAIELPTEESKHQIEYASAKSTIFQHAHRLICCIIDCQLYLKDATSARNALMLARSLGSGTWDDAPLHMMQLPDLGIVRTRKLAAANFRSIEDIESGDPRRIEMVLSRNPPYGDQLREQAKAFPRLRISLKTLDRPVIKGDEGVTVKVKAEIGFLNEKPPETLRGKIVFVCLLVETSDGRLAFFARVSGKKLGKGQELLFTADLTSHTQMIRGYVMCDEFAGTQRSAILKPEVPAVMFPTRKAAEEAAKKQTANINAPNTAKRRAAATVAATAANPARQDEDEFGDAGIDDDALVAAEGNGFTSIDDFDDNGTQKRKSTAKTSTTSKPAPSTTERFEPQQLANGKWACNHKCTDKTNCKHMCCREGLDRPPKPPKPKEPKKEVSDPKQTKLDASMKSKKSAATKSDDAALPASTAPARKKSGPKEARDLDRIHNSVQSTAPNVPLLKDRPRAKDKSATQPRMNSIGSVPKDNSSDYGLDSLDDDDLPADFGFGLGDTQPATRMSPPQDTFNSNDDDDDLLDDLYDFANDVPANEPPGPKNGIQDTPVVAARAGHEDRPIFITGDTSSSSRHNTPWQAPSTKREHDDVDESTLLPPFKKRKEEEDNEMLLSDSYQPSENDMVMQDALPSVEADVNDEKMEAEIKEEDKPEDVRLKEWFEKEFGTEMFTFVD</sequence>
<evidence type="ECO:0000256" key="10">
    <source>
        <dbReference type="ARBA" id="ARBA00048988"/>
    </source>
</evidence>
<dbReference type="SUPFAM" id="SSF52540">
    <property type="entry name" value="P-loop containing nucleoside triphosphate hydrolases"/>
    <property type="match status" value="1"/>
</dbReference>
<dbReference type="Pfam" id="PF00271">
    <property type="entry name" value="Helicase_C"/>
    <property type="match status" value="1"/>
</dbReference>
<dbReference type="EMBL" id="JAXOVC010000004">
    <property type="protein sequence ID" value="KAK4502972.1"/>
    <property type="molecule type" value="Genomic_DNA"/>
</dbReference>
<dbReference type="Proteomes" id="UP001305779">
    <property type="component" value="Unassembled WGS sequence"/>
</dbReference>
<keyword evidence="7" id="KW-0469">Meiosis</keyword>
<feature type="compositionally biased region" description="Basic and acidic residues" evidence="11">
    <location>
        <begin position="1268"/>
        <end position="1278"/>
    </location>
</feature>
<evidence type="ECO:0000256" key="4">
    <source>
        <dbReference type="ARBA" id="ARBA00022806"/>
    </source>
</evidence>
<dbReference type="InterPro" id="IPR052247">
    <property type="entry name" value="Meiotic_Crossover_Helicase"/>
</dbReference>
<feature type="compositionally biased region" description="Polar residues" evidence="11">
    <location>
        <begin position="133"/>
        <end position="157"/>
    </location>
</feature>
<feature type="region of interest" description="Disordered" evidence="11">
    <location>
        <begin position="1124"/>
        <end position="1160"/>
    </location>
</feature>
<accession>A0ABR0ENC3</accession>
<evidence type="ECO:0000256" key="9">
    <source>
        <dbReference type="ARBA" id="ARBA00034808"/>
    </source>
</evidence>
<dbReference type="InterPro" id="IPR004179">
    <property type="entry name" value="Sec63-dom"/>
</dbReference>
<dbReference type="SUPFAM" id="SSF158702">
    <property type="entry name" value="Sec63 N-terminal domain-like"/>
    <property type="match status" value="1"/>
</dbReference>
<evidence type="ECO:0000256" key="1">
    <source>
        <dbReference type="ARBA" id="ARBA00010140"/>
    </source>
</evidence>
<evidence type="ECO:0000259" key="13">
    <source>
        <dbReference type="PROSITE" id="PS51194"/>
    </source>
</evidence>
<feature type="region of interest" description="Disordered" evidence="11">
    <location>
        <begin position="1381"/>
        <end position="1439"/>
    </location>
</feature>
<dbReference type="SUPFAM" id="SSF46785">
    <property type="entry name" value="Winged helix' DNA-binding domain"/>
    <property type="match status" value="1"/>
</dbReference>
<proteinExistence type="inferred from homology"/>
<dbReference type="PROSITE" id="PS51192">
    <property type="entry name" value="HELICASE_ATP_BIND_1"/>
    <property type="match status" value="1"/>
</dbReference>
<feature type="compositionally biased region" description="Polar residues" evidence="11">
    <location>
        <begin position="199"/>
        <end position="212"/>
    </location>
</feature>
<feature type="domain" description="Helicase C-terminal" evidence="13">
    <location>
        <begin position="476"/>
        <end position="664"/>
    </location>
</feature>
<evidence type="ECO:0000259" key="12">
    <source>
        <dbReference type="PROSITE" id="PS51192"/>
    </source>
</evidence>
<evidence type="ECO:0000313" key="15">
    <source>
        <dbReference type="Proteomes" id="UP001305779"/>
    </source>
</evidence>
<evidence type="ECO:0000256" key="7">
    <source>
        <dbReference type="ARBA" id="ARBA00023254"/>
    </source>
</evidence>
<organism evidence="14 15">
    <name type="scientific">Zasmidium cellare</name>
    <name type="common">Wine cellar mold</name>
    <name type="synonym">Racodium cellare</name>
    <dbReference type="NCBI Taxonomy" id="395010"/>
    <lineage>
        <taxon>Eukaryota</taxon>
        <taxon>Fungi</taxon>
        <taxon>Dikarya</taxon>
        <taxon>Ascomycota</taxon>
        <taxon>Pezizomycotina</taxon>
        <taxon>Dothideomycetes</taxon>
        <taxon>Dothideomycetidae</taxon>
        <taxon>Mycosphaerellales</taxon>
        <taxon>Mycosphaerellaceae</taxon>
        <taxon>Zasmidium</taxon>
    </lineage>
</organism>
<feature type="compositionally biased region" description="Polar residues" evidence="11">
    <location>
        <begin position="1320"/>
        <end position="1334"/>
    </location>
</feature>
<comment type="catalytic activity">
    <reaction evidence="10">
        <text>ATP + H2O = ADP + phosphate + H(+)</text>
        <dbReference type="Rhea" id="RHEA:13065"/>
        <dbReference type="ChEBI" id="CHEBI:15377"/>
        <dbReference type="ChEBI" id="CHEBI:15378"/>
        <dbReference type="ChEBI" id="CHEBI:30616"/>
        <dbReference type="ChEBI" id="CHEBI:43474"/>
        <dbReference type="ChEBI" id="CHEBI:456216"/>
        <dbReference type="EC" id="5.6.2.4"/>
    </reaction>
</comment>
<dbReference type="Pfam" id="PF02889">
    <property type="entry name" value="Sec63"/>
    <property type="match status" value="1"/>
</dbReference>
<feature type="compositionally biased region" description="Low complexity" evidence="11">
    <location>
        <begin position="1142"/>
        <end position="1155"/>
    </location>
</feature>
<feature type="compositionally biased region" description="Polar residues" evidence="11">
    <location>
        <begin position="1385"/>
        <end position="1401"/>
    </location>
</feature>
<feature type="domain" description="Helicase ATP-binding" evidence="12">
    <location>
        <begin position="262"/>
        <end position="436"/>
    </location>
</feature>
<dbReference type="Gene3D" id="3.40.50.300">
    <property type="entry name" value="P-loop containing nucleotide triphosphate hydrolases"/>
    <property type="match status" value="2"/>
</dbReference>
<dbReference type="InterPro" id="IPR036390">
    <property type="entry name" value="WH_DNA-bd_sf"/>
</dbReference>
<dbReference type="PANTHER" id="PTHR47835">
    <property type="entry name" value="HFM1, ATP DEPENDENT DNA HELICASE HOMOLOG"/>
    <property type="match status" value="1"/>
</dbReference>
<dbReference type="InterPro" id="IPR036388">
    <property type="entry name" value="WH-like_DNA-bd_sf"/>
</dbReference>
<dbReference type="SMART" id="SM00490">
    <property type="entry name" value="HELICc"/>
    <property type="match status" value="1"/>
</dbReference>
<keyword evidence="6" id="KW-0413">Isomerase</keyword>
<feature type="compositionally biased region" description="Low complexity" evidence="11">
    <location>
        <begin position="173"/>
        <end position="186"/>
    </location>
</feature>
<keyword evidence="4" id="KW-0347">Helicase</keyword>
<evidence type="ECO:0000256" key="2">
    <source>
        <dbReference type="ARBA" id="ARBA00022741"/>
    </source>
</evidence>
<feature type="compositionally biased region" description="Acidic residues" evidence="11">
    <location>
        <begin position="1335"/>
        <end position="1346"/>
    </location>
</feature>
<dbReference type="Pfam" id="PF00270">
    <property type="entry name" value="DEAD"/>
    <property type="match status" value="1"/>
</dbReference>
<dbReference type="Pfam" id="PF23445">
    <property type="entry name" value="WHD_SNRNP200"/>
    <property type="match status" value="1"/>
</dbReference>
<feature type="region of interest" description="Disordered" evidence="11">
    <location>
        <begin position="98"/>
        <end position="219"/>
    </location>
</feature>
<feature type="compositionally biased region" description="Basic and acidic residues" evidence="11">
    <location>
        <begin position="1244"/>
        <end position="1255"/>
    </location>
</feature>
<dbReference type="SMART" id="SM00973">
    <property type="entry name" value="Sec63"/>
    <property type="match status" value="1"/>
</dbReference>
<evidence type="ECO:0000256" key="11">
    <source>
        <dbReference type="SAM" id="MobiDB-lite"/>
    </source>
</evidence>
<comment type="caution">
    <text evidence="14">The sequence shown here is derived from an EMBL/GenBank/DDBJ whole genome shotgun (WGS) entry which is preliminary data.</text>
</comment>
<dbReference type="PROSITE" id="PS51194">
    <property type="entry name" value="HELICASE_CTER"/>
    <property type="match status" value="1"/>
</dbReference>
<feature type="compositionally biased region" description="Polar residues" evidence="11">
    <location>
        <begin position="1279"/>
        <end position="1288"/>
    </location>
</feature>
<comment type="catalytic activity">
    <reaction evidence="8">
        <text>Couples ATP hydrolysis with the unwinding of duplex DNA by translocating in the 3'-5' direction.</text>
        <dbReference type="EC" id="5.6.2.4"/>
    </reaction>
</comment>
<dbReference type="SMART" id="SM00487">
    <property type="entry name" value="DEXDc"/>
    <property type="match status" value="1"/>
</dbReference>
<dbReference type="CDD" id="cd18795">
    <property type="entry name" value="SF2_C_Ski2"/>
    <property type="match status" value="1"/>
</dbReference>
<feature type="compositionally biased region" description="Basic and acidic residues" evidence="11">
    <location>
        <begin position="1189"/>
        <end position="1217"/>
    </location>
</feature>
<keyword evidence="15" id="KW-1185">Reference proteome</keyword>
<evidence type="ECO:0000256" key="5">
    <source>
        <dbReference type="ARBA" id="ARBA00022840"/>
    </source>
</evidence>
<feature type="region of interest" description="Disordered" evidence="11">
    <location>
        <begin position="1189"/>
        <end position="1366"/>
    </location>
</feature>
<protein>
    <recommendedName>
        <fullName evidence="9">DNA 3'-5' helicase</fullName>
        <ecNumber evidence="9">5.6.2.4</ecNumber>
    </recommendedName>
</protein>
<dbReference type="InterPro" id="IPR001650">
    <property type="entry name" value="Helicase_C-like"/>
</dbReference>
<keyword evidence="3" id="KW-0378">Hydrolase</keyword>
<evidence type="ECO:0000256" key="3">
    <source>
        <dbReference type="ARBA" id="ARBA00022801"/>
    </source>
</evidence>
<evidence type="ECO:0000313" key="14">
    <source>
        <dbReference type="EMBL" id="KAK4502972.1"/>
    </source>
</evidence>
<reference evidence="14 15" key="1">
    <citation type="journal article" date="2023" name="G3 (Bethesda)">
        <title>A chromosome-level genome assembly of Zasmidium syzygii isolated from banana leaves.</title>
        <authorList>
            <person name="van Westerhoven A.C."/>
            <person name="Mehrabi R."/>
            <person name="Talebi R."/>
            <person name="Steentjes M.B.F."/>
            <person name="Corcolon B."/>
            <person name="Chong P.A."/>
            <person name="Kema G.H.J."/>
            <person name="Seidl M.F."/>
        </authorList>
    </citation>
    <scope>NUCLEOTIDE SEQUENCE [LARGE SCALE GENOMIC DNA]</scope>
    <source>
        <strain evidence="14 15">P124</strain>
    </source>
</reference>
<comment type="similarity">
    <text evidence="1">Belongs to the helicase family. SKI2 subfamily.</text>
</comment>
<dbReference type="InterPro" id="IPR014001">
    <property type="entry name" value="Helicase_ATP-bd"/>
</dbReference>
<dbReference type="InterPro" id="IPR057842">
    <property type="entry name" value="WH_MER3"/>
</dbReference>
<dbReference type="EC" id="5.6.2.4" evidence="9"/>